<reference evidence="3" key="1">
    <citation type="journal article" date="2015" name="Genome Announc.">
        <title>Genome sequence of the AIDS-associated pathogen Penicillium marneffei (ATCC18224) and its near taxonomic relative Talaromyces stipitatus (ATCC10500).</title>
        <authorList>
            <person name="Nierman W.C."/>
            <person name="Fedorova-Abrams N.D."/>
            <person name="Andrianopoulos A."/>
        </authorList>
    </citation>
    <scope>NUCLEOTIDE SEQUENCE [LARGE SCALE GENOMIC DNA]</scope>
    <source>
        <strain evidence="3">ATCC 10500 / CBS 375.48 / QM 6759 / NRRL 1006</strain>
    </source>
</reference>
<evidence type="ECO:0000256" key="1">
    <source>
        <dbReference type="SAM" id="MobiDB-lite"/>
    </source>
</evidence>
<organism evidence="2 3">
    <name type="scientific">Talaromyces stipitatus (strain ATCC 10500 / CBS 375.48 / QM 6759 / NRRL 1006)</name>
    <name type="common">Penicillium stipitatum</name>
    <dbReference type="NCBI Taxonomy" id="441959"/>
    <lineage>
        <taxon>Eukaryota</taxon>
        <taxon>Fungi</taxon>
        <taxon>Dikarya</taxon>
        <taxon>Ascomycota</taxon>
        <taxon>Pezizomycotina</taxon>
        <taxon>Eurotiomycetes</taxon>
        <taxon>Eurotiomycetidae</taxon>
        <taxon>Eurotiales</taxon>
        <taxon>Trichocomaceae</taxon>
        <taxon>Talaromyces</taxon>
        <taxon>Talaromyces sect. Talaromyces</taxon>
    </lineage>
</organism>
<evidence type="ECO:0000313" key="2">
    <source>
        <dbReference type="EMBL" id="EED14667.1"/>
    </source>
</evidence>
<feature type="region of interest" description="Disordered" evidence="1">
    <location>
        <begin position="42"/>
        <end position="81"/>
    </location>
</feature>
<dbReference type="GeneID" id="8109730"/>
<feature type="compositionally biased region" description="Polar residues" evidence="1">
    <location>
        <begin position="50"/>
        <end position="64"/>
    </location>
</feature>
<dbReference type="HOGENOM" id="CLU_1587597_0_0_1"/>
<dbReference type="Proteomes" id="UP000001745">
    <property type="component" value="Unassembled WGS sequence"/>
</dbReference>
<gene>
    <name evidence="2" type="ORF">TSTA_041450</name>
</gene>
<dbReference type="InParanoid" id="B8MJ78"/>
<dbReference type="VEuPathDB" id="FungiDB:TSTA_041450"/>
<sequence>MMIFYLELGVARLLKVVSGISILLVLNNTDRLRYPINKLKRSKTERPNIGSPQHSSRQKVTSKVNVKIERKDDQKPDLAPPEKKDFKFAILFYSQDEADQWNPPHLFRTLRYLAPGSYYTTRTLQEAWTPFFRDNSRKDWTPDNEQPSVFHSRSYLYGILREVFGPGY</sequence>
<keyword evidence="3" id="KW-1185">Reference proteome</keyword>
<dbReference type="EMBL" id="EQ962657">
    <property type="protein sequence ID" value="EED14667.1"/>
    <property type="molecule type" value="Genomic_DNA"/>
</dbReference>
<name>B8MJ78_TALSN</name>
<proteinExistence type="predicted"/>
<feature type="compositionally biased region" description="Basic and acidic residues" evidence="1">
    <location>
        <begin position="66"/>
        <end position="81"/>
    </location>
</feature>
<dbReference type="AlphaFoldDB" id="B8MJ78"/>
<accession>B8MJ78</accession>
<evidence type="ECO:0000313" key="3">
    <source>
        <dbReference type="Proteomes" id="UP000001745"/>
    </source>
</evidence>
<protein>
    <submittedName>
        <fullName evidence="2">Uncharacterized protein</fullName>
    </submittedName>
</protein>
<dbReference type="RefSeq" id="XP_002484620.1">
    <property type="nucleotide sequence ID" value="XM_002484575.1"/>
</dbReference>